<name>I2GCP2_9BACT</name>
<dbReference type="RefSeq" id="WP_009280252.1">
    <property type="nucleotide sequence ID" value="NZ_CAIT01000004.1"/>
</dbReference>
<dbReference type="GO" id="GO:0005737">
    <property type="term" value="C:cytoplasm"/>
    <property type="evidence" value="ECO:0007669"/>
    <property type="project" value="TreeGrafter"/>
</dbReference>
<evidence type="ECO:0000256" key="2">
    <source>
        <dbReference type="ARBA" id="ARBA00022723"/>
    </source>
</evidence>
<dbReference type="eggNOG" id="COG0327">
    <property type="taxonomic scope" value="Bacteria"/>
</dbReference>
<evidence type="ECO:0000256" key="3">
    <source>
        <dbReference type="PIRSR" id="PIRSR602678-1"/>
    </source>
</evidence>
<dbReference type="InterPro" id="IPR002678">
    <property type="entry name" value="DUF34/NIF3"/>
</dbReference>
<proteinExistence type="inferred from homology"/>
<dbReference type="Pfam" id="PF01784">
    <property type="entry name" value="DUF34_NIF3"/>
    <property type="match status" value="1"/>
</dbReference>
<dbReference type="GO" id="GO:0046872">
    <property type="term" value="F:metal ion binding"/>
    <property type="evidence" value="ECO:0007669"/>
    <property type="project" value="UniProtKB-KW"/>
</dbReference>
<organism evidence="4 5">
    <name type="scientific">Fibrisoma limi BUZ 3</name>
    <dbReference type="NCBI Taxonomy" id="1185876"/>
    <lineage>
        <taxon>Bacteria</taxon>
        <taxon>Pseudomonadati</taxon>
        <taxon>Bacteroidota</taxon>
        <taxon>Cytophagia</taxon>
        <taxon>Cytophagales</taxon>
        <taxon>Spirosomataceae</taxon>
        <taxon>Fibrisoma</taxon>
    </lineage>
</organism>
<feature type="binding site" evidence="3">
    <location>
        <position position="92"/>
    </location>
    <ligand>
        <name>a divalent metal cation</name>
        <dbReference type="ChEBI" id="CHEBI:60240"/>
        <label>1</label>
    </ligand>
</feature>
<accession>I2GCP2</accession>
<reference evidence="4 5" key="1">
    <citation type="journal article" date="2012" name="J. Bacteriol.">
        <title>Genome Sequence of the Filamentous Bacterium Fibrisoma limi BUZ 3T.</title>
        <authorList>
            <person name="Filippini M."/>
            <person name="Qi W."/>
            <person name="Jaenicke S."/>
            <person name="Goesmann A."/>
            <person name="Smits T.H."/>
            <person name="Bagheri H.C."/>
        </authorList>
    </citation>
    <scope>NUCLEOTIDE SEQUENCE [LARGE SCALE GENOMIC DNA]</scope>
    <source>
        <strain evidence="5">BUZ 3T</strain>
    </source>
</reference>
<evidence type="ECO:0000256" key="1">
    <source>
        <dbReference type="ARBA" id="ARBA00006964"/>
    </source>
</evidence>
<evidence type="ECO:0000313" key="4">
    <source>
        <dbReference type="EMBL" id="CCH51666.1"/>
    </source>
</evidence>
<sequence>MELREFIAFLDQCFATDRYAASEQGGIYWPAKEKADDLFIKRIGLALEPWPGIYEWIVEKHLDVLWLHRPWKLEIERVSHNVSVLYHHLPFDETLTMGYNLRLAQTLKMSNPEEIGYKQTVDLPRRAIGMLGQTPMADVIDWSQMVEGVFGGYDQVHQGSQPGIGRIAIVGAMNEALIREAADRGAGLYLTGEYRKSAQTAVEETGISVIAVGHRRSEEWGLRALADLLREQREGVVVYCPNIMS</sequence>
<dbReference type="PANTHER" id="PTHR13799:SF14">
    <property type="entry name" value="GTP CYCLOHYDROLASE 1 TYPE 2 HOMOLOG"/>
    <property type="match status" value="1"/>
</dbReference>
<feature type="binding site" evidence="3">
    <location>
        <position position="214"/>
    </location>
    <ligand>
        <name>a divalent metal cation</name>
        <dbReference type="ChEBI" id="CHEBI:60240"/>
        <label>1</label>
    </ligand>
</feature>
<keyword evidence="2 3" id="KW-0479">Metal-binding</keyword>
<evidence type="ECO:0000313" key="5">
    <source>
        <dbReference type="Proteomes" id="UP000009309"/>
    </source>
</evidence>
<feature type="binding site" evidence="3">
    <location>
        <position position="218"/>
    </location>
    <ligand>
        <name>a divalent metal cation</name>
        <dbReference type="ChEBI" id="CHEBI:60240"/>
        <label>1</label>
    </ligand>
</feature>
<dbReference type="OrthoDB" id="9800881at2"/>
<dbReference type="PANTHER" id="PTHR13799">
    <property type="entry name" value="NGG1 INTERACTING FACTOR 3"/>
    <property type="match status" value="1"/>
</dbReference>
<keyword evidence="5" id="KW-1185">Reference proteome</keyword>
<protein>
    <submittedName>
        <fullName evidence="4">UPF0135 protein</fullName>
    </submittedName>
</protein>
<dbReference type="STRING" id="1185876.BN8_00608"/>
<dbReference type="AlphaFoldDB" id="I2GCP2"/>
<dbReference type="Gene3D" id="3.40.1390.30">
    <property type="entry name" value="NIF3 (NGG1p interacting factor 3)-like"/>
    <property type="match status" value="2"/>
</dbReference>
<dbReference type="Proteomes" id="UP000009309">
    <property type="component" value="Unassembled WGS sequence"/>
</dbReference>
<dbReference type="SUPFAM" id="SSF102705">
    <property type="entry name" value="NIF3 (NGG1p interacting factor 3)-like"/>
    <property type="match status" value="1"/>
</dbReference>
<dbReference type="InterPro" id="IPR036069">
    <property type="entry name" value="DUF34/NIF3_sf"/>
</dbReference>
<dbReference type="EMBL" id="CAIT01000004">
    <property type="protein sequence ID" value="CCH51666.1"/>
    <property type="molecule type" value="Genomic_DNA"/>
</dbReference>
<comment type="similarity">
    <text evidence="1">Belongs to the GTP cyclohydrolase I type 2/NIF3 family.</text>
</comment>
<comment type="caution">
    <text evidence="4">The sequence shown here is derived from an EMBL/GenBank/DDBJ whole genome shotgun (WGS) entry which is preliminary data.</text>
</comment>
<gene>
    <name evidence="4" type="ORF">BN8_00608</name>
</gene>